<dbReference type="OrthoDB" id="467855at2"/>
<gene>
    <name evidence="2" type="ORF">UH38_15720</name>
</gene>
<dbReference type="EMBL" id="JYON01000017">
    <property type="protein sequence ID" value="KJH70843.1"/>
    <property type="molecule type" value="Genomic_DNA"/>
</dbReference>
<sequence length="65" mass="6807">MPSGHASHKGNSAKPNTNTNGLIDESASDTSPQELLPEGPDALRAAEAPENAAATQRPEDKQEQK</sequence>
<proteinExistence type="predicted"/>
<evidence type="ECO:0000313" key="2">
    <source>
        <dbReference type="EMBL" id="KJH70843.1"/>
    </source>
</evidence>
<keyword evidence="3" id="KW-1185">Reference proteome</keyword>
<protein>
    <submittedName>
        <fullName evidence="2">Uncharacterized protein</fullName>
    </submittedName>
</protein>
<accession>A0A0D8ZPV8</accession>
<feature type="region of interest" description="Disordered" evidence="1">
    <location>
        <begin position="1"/>
        <end position="65"/>
    </location>
</feature>
<comment type="caution">
    <text evidence="2">The sequence shown here is derived from an EMBL/GenBank/DDBJ whole genome shotgun (WGS) entry which is preliminary data.</text>
</comment>
<dbReference type="RefSeq" id="WP_045055627.1">
    <property type="nucleotide sequence ID" value="NZ_CAWMDP010000003.1"/>
</dbReference>
<evidence type="ECO:0000313" key="3">
    <source>
        <dbReference type="Proteomes" id="UP000032452"/>
    </source>
</evidence>
<dbReference type="AlphaFoldDB" id="A0A0D8ZPV8"/>
<evidence type="ECO:0000256" key="1">
    <source>
        <dbReference type="SAM" id="MobiDB-lite"/>
    </source>
</evidence>
<name>A0A0D8ZPV8_9CYAN</name>
<feature type="compositionally biased region" description="Low complexity" evidence="1">
    <location>
        <begin position="42"/>
        <end position="54"/>
    </location>
</feature>
<feature type="compositionally biased region" description="Polar residues" evidence="1">
    <location>
        <begin position="9"/>
        <end position="21"/>
    </location>
</feature>
<dbReference type="Proteomes" id="UP000032452">
    <property type="component" value="Unassembled WGS sequence"/>
</dbReference>
<organism evidence="2 3">
    <name type="scientific">Aliterella atlantica CENA595</name>
    <dbReference type="NCBI Taxonomy" id="1618023"/>
    <lineage>
        <taxon>Bacteria</taxon>
        <taxon>Bacillati</taxon>
        <taxon>Cyanobacteriota</taxon>
        <taxon>Cyanophyceae</taxon>
        <taxon>Chroococcidiopsidales</taxon>
        <taxon>Aliterellaceae</taxon>
        <taxon>Aliterella</taxon>
    </lineage>
</organism>
<reference evidence="2 3" key="1">
    <citation type="submission" date="2015-02" db="EMBL/GenBank/DDBJ databases">
        <title>Draft genome of a novel marine cyanobacterium (Chroococcales) isolated from South Atlantic Ocean.</title>
        <authorList>
            <person name="Rigonato J."/>
            <person name="Alvarenga D.O."/>
            <person name="Branco L.H."/>
            <person name="Varani A.M."/>
            <person name="Brandini F.P."/>
            <person name="Fiore M.F."/>
        </authorList>
    </citation>
    <scope>NUCLEOTIDE SEQUENCE [LARGE SCALE GENOMIC DNA]</scope>
    <source>
        <strain evidence="2 3">CENA595</strain>
    </source>
</reference>